<evidence type="ECO:0000256" key="5">
    <source>
        <dbReference type="PIRSR" id="PIRSR604450-51"/>
    </source>
</evidence>
<dbReference type="PANTHER" id="PTHR43515">
    <property type="entry name" value="THREONINE SYNTHASE-LIKE 1"/>
    <property type="match status" value="1"/>
</dbReference>
<feature type="domain" description="Threonine synthase N-terminal" evidence="7">
    <location>
        <begin position="2"/>
        <end position="76"/>
    </location>
</feature>
<dbReference type="InterPro" id="IPR001926">
    <property type="entry name" value="TrpB-like_PALP"/>
</dbReference>
<evidence type="ECO:0000256" key="3">
    <source>
        <dbReference type="ARBA" id="ARBA00022898"/>
    </source>
</evidence>
<proteinExistence type="inferred from homology"/>
<evidence type="ECO:0000256" key="4">
    <source>
        <dbReference type="NCBIfam" id="TIGR00260"/>
    </source>
</evidence>
<reference evidence="8" key="2">
    <citation type="submission" date="2021-04" db="EMBL/GenBank/DDBJ databases">
        <authorList>
            <person name="Gilroy R."/>
        </authorList>
    </citation>
    <scope>NUCLEOTIDE SEQUENCE</scope>
    <source>
        <strain evidence="8">ChiHecec2B26-7398</strain>
    </source>
</reference>
<dbReference type="CDD" id="cd01560">
    <property type="entry name" value="Thr-synth_2"/>
    <property type="match status" value="1"/>
</dbReference>
<dbReference type="GO" id="GO:0009088">
    <property type="term" value="P:threonine biosynthetic process"/>
    <property type="evidence" value="ECO:0007669"/>
    <property type="project" value="UniProtKB-UniRule"/>
</dbReference>
<dbReference type="Gene3D" id="3.40.50.1100">
    <property type="match status" value="2"/>
</dbReference>
<dbReference type="Pfam" id="PF24857">
    <property type="entry name" value="THR4_C"/>
    <property type="match status" value="1"/>
</dbReference>
<organism evidence="8 9">
    <name type="scientific">Candidatus Gemmiger excrementipullorum</name>
    <dbReference type="NCBI Taxonomy" id="2838610"/>
    <lineage>
        <taxon>Bacteria</taxon>
        <taxon>Bacillati</taxon>
        <taxon>Bacillota</taxon>
        <taxon>Clostridia</taxon>
        <taxon>Eubacteriales</taxon>
        <taxon>Gemmiger</taxon>
    </lineage>
</organism>
<keyword evidence="3 5" id="KW-0663">Pyridoxal phosphate</keyword>
<comment type="similarity">
    <text evidence="2">Belongs to the threonine synthase family.</text>
</comment>
<evidence type="ECO:0000313" key="8">
    <source>
        <dbReference type="EMBL" id="HIX95045.1"/>
    </source>
</evidence>
<comment type="cofactor">
    <cofactor evidence="1 5">
        <name>pyridoxal 5'-phosphate</name>
        <dbReference type="ChEBI" id="CHEBI:597326"/>
    </cofactor>
</comment>
<name>A0A9D2BU23_9FIRM</name>
<accession>A0A9D2BU23</accession>
<dbReference type="Gene3D" id="3.90.1380.10">
    <property type="entry name" value="Threonine synthase, N-terminal domain"/>
    <property type="match status" value="1"/>
</dbReference>
<dbReference type="InterPro" id="IPR036052">
    <property type="entry name" value="TrpB-like_PALP_sf"/>
</dbReference>
<feature type="domain" description="Tryptophan synthase beta chain-like PALP" evidence="6">
    <location>
        <begin position="94"/>
        <end position="367"/>
    </location>
</feature>
<reference evidence="8" key="1">
    <citation type="journal article" date="2021" name="PeerJ">
        <title>Extensive microbial diversity within the chicken gut microbiome revealed by metagenomics and culture.</title>
        <authorList>
            <person name="Gilroy R."/>
            <person name="Ravi A."/>
            <person name="Getino M."/>
            <person name="Pursley I."/>
            <person name="Horton D.L."/>
            <person name="Alikhan N.F."/>
            <person name="Baker D."/>
            <person name="Gharbi K."/>
            <person name="Hall N."/>
            <person name="Watson M."/>
            <person name="Adriaenssens E.M."/>
            <person name="Foster-Nyarko E."/>
            <person name="Jarju S."/>
            <person name="Secka A."/>
            <person name="Antonio M."/>
            <person name="Oren A."/>
            <person name="Chaudhuri R.R."/>
            <person name="La Ragione R."/>
            <person name="Hildebrand F."/>
            <person name="Pallen M.J."/>
        </authorList>
    </citation>
    <scope>NUCLEOTIDE SEQUENCE</scope>
    <source>
        <strain evidence="8">ChiHecec2B26-7398</strain>
    </source>
</reference>
<evidence type="ECO:0000259" key="6">
    <source>
        <dbReference type="Pfam" id="PF00291"/>
    </source>
</evidence>
<dbReference type="EMBL" id="DXEI01000092">
    <property type="protein sequence ID" value="HIX95045.1"/>
    <property type="molecule type" value="Genomic_DNA"/>
</dbReference>
<dbReference type="InterPro" id="IPR037158">
    <property type="entry name" value="Thr_synth_N_sf"/>
</dbReference>
<dbReference type="AlphaFoldDB" id="A0A9D2BU23"/>
<dbReference type="GO" id="GO:0005737">
    <property type="term" value="C:cytoplasm"/>
    <property type="evidence" value="ECO:0007669"/>
    <property type="project" value="TreeGrafter"/>
</dbReference>
<dbReference type="Pfam" id="PF00291">
    <property type="entry name" value="PALP"/>
    <property type="match status" value="1"/>
</dbReference>
<evidence type="ECO:0000313" key="9">
    <source>
        <dbReference type="Proteomes" id="UP000886751"/>
    </source>
</evidence>
<comment type="caution">
    <text evidence="8">The sequence shown here is derived from an EMBL/GenBank/DDBJ whole genome shotgun (WGS) entry which is preliminary data.</text>
</comment>
<sequence length="482" mass="52094">MQYQSTRDAGLRVTAAEAIVRGLAPQSGLFVPESFPRADLEAWRQLSYPELAEKVLAGYLTDYSADFLHRAAQATYGEAFGGKAGCTVKVCDGLYALELWHGPTCAFKDYALQLMPKLLVEAKRILHRGETTRILVATSGDTGKAALAGYAGLDGIDIAVFYPNAGTSEIQRLQMATQAGDNVRVYAVEGNFDDAQTGVKRVFSDETVAAELEARGIRLSSANSINWGRLAPQIVYYFYAYFRLAEQGAVAWGEPVDFCVPTGNFGDILAGYYAKRMGLPVGKLVCASNRNNVLTDFIRTGTYDARREFYKTASPSMDILISSNLERLLWHVSGSSDKVADWMRQLAQTGRYTVDAETLAAIQASFDAGFADDAQGAEEIRVRFAQDGYLCDTHTAVAFCVAARCRTAAPMVVLSTASPFKFPRDVLTALGQTAPAGDFAAMAALEAAAGVQAPQSLRALAELPVRFTQVIEPGEIRAAALQ</sequence>
<evidence type="ECO:0000256" key="1">
    <source>
        <dbReference type="ARBA" id="ARBA00001933"/>
    </source>
</evidence>
<feature type="modified residue" description="N6-(pyridoxal phosphate)lysine" evidence="5">
    <location>
        <position position="108"/>
    </location>
</feature>
<dbReference type="Proteomes" id="UP000886751">
    <property type="component" value="Unassembled WGS sequence"/>
</dbReference>
<dbReference type="GO" id="GO:0004795">
    <property type="term" value="F:threonine synthase activity"/>
    <property type="evidence" value="ECO:0007669"/>
    <property type="project" value="UniProtKB-UniRule"/>
</dbReference>
<protein>
    <recommendedName>
        <fullName evidence="4">Threonine synthase</fullName>
        <ecNumber evidence="4">4.2.3.1</ecNumber>
    </recommendedName>
</protein>
<dbReference type="InterPro" id="IPR029144">
    <property type="entry name" value="Thr_synth_N"/>
</dbReference>
<dbReference type="PANTHER" id="PTHR43515:SF1">
    <property type="entry name" value="THREONINE SYNTHASE-LIKE 1"/>
    <property type="match status" value="1"/>
</dbReference>
<evidence type="ECO:0000259" key="7">
    <source>
        <dbReference type="Pfam" id="PF14821"/>
    </source>
</evidence>
<evidence type="ECO:0000256" key="2">
    <source>
        <dbReference type="ARBA" id="ARBA00005517"/>
    </source>
</evidence>
<dbReference type="NCBIfam" id="TIGR00260">
    <property type="entry name" value="thrC"/>
    <property type="match status" value="1"/>
</dbReference>
<dbReference type="SUPFAM" id="SSF53686">
    <property type="entry name" value="Tryptophan synthase beta subunit-like PLP-dependent enzymes"/>
    <property type="match status" value="1"/>
</dbReference>
<dbReference type="EC" id="4.2.3.1" evidence="4"/>
<dbReference type="Pfam" id="PF14821">
    <property type="entry name" value="Thr_synth_N"/>
    <property type="match status" value="1"/>
</dbReference>
<gene>
    <name evidence="8" type="ORF">H9846_06275</name>
</gene>
<dbReference type="InterPro" id="IPR004450">
    <property type="entry name" value="Thr_synthase-like"/>
</dbReference>
<keyword evidence="8" id="KW-0456">Lyase</keyword>